<protein>
    <recommendedName>
        <fullName evidence="4">CHASE2 domain-containing protein</fullName>
    </recommendedName>
</protein>
<keyword evidence="1" id="KW-0812">Transmembrane</keyword>
<keyword evidence="1" id="KW-0472">Membrane</keyword>
<organism evidence="2 3">
    <name type="scientific">Pseudoalteromonas neustonica</name>
    <dbReference type="NCBI Taxonomy" id="1840331"/>
    <lineage>
        <taxon>Bacteria</taxon>
        <taxon>Pseudomonadati</taxon>
        <taxon>Pseudomonadota</taxon>
        <taxon>Gammaproteobacteria</taxon>
        <taxon>Alteromonadales</taxon>
        <taxon>Pseudoalteromonadaceae</taxon>
        <taxon>Pseudoalteromonas</taxon>
    </lineage>
</organism>
<feature type="transmembrane region" description="Helical" evidence="1">
    <location>
        <begin position="285"/>
        <end position="305"/>
    </location>
</feature>
<evidence type="ECO:0000313" key="3">
    <source>
        <dbReference type="Proteomes" id="UP000317938"/>
    </source>
</evidence>
<keyword evidence="3" id="KW-1185">Reference proteome</keyword>
<gene>
    <name evidence="2" type="ORF">FQP85_09805</name>
</gene>
<sequence length="663" mass="75205">MAFKQQFFLLKRQRSFWLTICLFIIVVISNSLSLFNSSNAFFYSRLANLTQSQQSNVVIIESEHLSREHNELVQQLLSYQPKAVLVFANEQLTVNKTLTDMAQNTVFYPHPKNDYCLPHINDWSGYNVELAAMADSSCLAIWPALFNDLDSSKSVLLNFALAPSALPKFSAERLMTMDIMASQLQNKIIILGQHNAGLGVKLNAPKLTQTSNYLLLTAYIADTLDKQSSISLLTLWQSTLLLLSISLLLLFAFQKLSISYSIVIAVLTSICWFGLGYFILVFQHLFLPVGQMTIFTFITLVWVILVRKLNEDRELTSLIGNIQQKMAGRYLPKSFISQSSPWDAIIRLVTQQLALNKSIFLARKEGDHRLTEIRAVNCHLSDIKEMRRDYKRAPYSDALKEFGVVPILRPFFNELSDGELQYIVPLIYAGDVRGFWAMTVMPDAQFNKQAFERNVNAFAGQVGELLFHYRIIESQNNANDSALSQLLTLKLQEPLSQQVKTSIAEMEQKLTTLEHVFNNVRSATVLFNLFGQVVQINKSLEKLAAQHQFSIFDMTALDLLCLVTDLDTETAKGKLRFITLQKGDIYLQAKLDENTYILNVRAMDASHLQNASGEPFQVSGILFEFIDIAFFIEQMPNSKQLCDSLCKQQQFYAQNLMEPSTSG</sequence>
<dbReference type="EMBL" id="VNFF01000008">
    <property type="protein sequence ID" value="TVU83474.1"/>
    <property type="molecule type" value="Genomic_DNA"/>
</dbReference>
<proteinExistence type="predicted"/>
<feature type="transmembrane region" description="Helical" evidence="1">
    <location>
        <begin position="235"/>
        <end position="253"/>
    </location>
</feature>
<reference evidence="2 3" key="1">
    <citation type="submission" date="2019-07" db="EMBL/GenBank/DDBJ databases">
        <title>Diversity of Bacteria from Kongsfjorden, Arctic.</title>
        <authorList>
            <person name="Yu Y."/>
        </authorList>
    </citation>
    <scope>NUCLEOTIDE SEQUENCE [LARGE SCALE GENOMIC DNA]</scope>
    <source>
        <strain evidence="2 3">SM1927</strain>
    </source>
</reference>
<accession>A0ABY3FDJ2</accession>
<dbReference type="Proteomes" id="UP000317938">
    <property type="component" value="Unassembled WGS sequence"/>
</dbReference>
<feature type="transmembrane region" description="Helical" evidence="1">
    <location>
        <begin position="16"/>
        <end position="35"/>
    </location>
</feature>
<keyword evidence="1" id="KW-1133">Transmembrane helix</keyword>
<comment type="caution">
    <text evidence="2">The sequence shown here is derived from an EMBL/GenBank/DDBJ whole genome shotgun (WGS) entry which is preliminary data.</text>
</comment>
<evidence type="ECO:0008006" key="4">
    <source>
        <dbReference type="Google" id="ProtNLM"/>
    </source>
</evidence>
<feature type="transmembrane region" description="Helical" evidence="1">
    <location>
        <begin position="260"/>
        <end position="279"/>
    </location>
</feature>
<evidence type="ECO:0000256" key="1">
    <source>
        <dbReference type="SAM" id="Phobius"/>
    </source>
</evidence>
<name>A0ABY3FDJ2_9GAMM</name>
<dbReference type="RefSeq" id="WP_145237321.1">
    <property type="nucleotide sequence ID" value="NZ_VNFF01000008.1"/>
</dbReference>
<evidence type="ECO:0000313" key="2">
    <source>
        <dbReference type="EMBL" id="TVU83474.1"/>
    </source>
</evidence>